<organism evidence="1 2">
    <name type="scientific">Terrimonas rubra</name>
    <dbReference type="NCBI Taxonomy" id="1035890"/>
    <lineage>
        <taxon>Bacteria</taxon>
        <taxon>Pseudomonadati</taxon>
        <taxon>Bacteroidota</taxon>
        <taxon>Chitinophagia</taxon>
        <taxon>Chitinophagales</taxon>
        <taxon>Chitinophagaceae</taxon>
        <taxon>Terrimonas</taxon>
    </lineage>
</organism>
<dbReference type="PANTHER" id="PTHR46124:SF2">
    <property type="entry name" value="D-AMINOACYL-TRNA DEACYLASE"/>
    <property type="match status" value="1"/>
</dbReference>
<dbReference type="SUPFAM" id="SSF51556">
    <property type="entry name" value="Metallo-dependent hydrolases"/>
    <property type="match status" value="1"/>
</dbReference>
<evidence type="ECO:0000313" key="2">
    <source>
        <dbReference type="Proteomes" id="UP001597511"/>
    </source>
</evidence>
<dbReference type="RefSeq" id="WP_386098835.1">
    <property type="nucleotide sequence ID" value="NZ_JBHUOZ010000003.1"/>
</dbReference>
<dbReference type="PANTHER" id="PTHR46124">
    <property type="entry name" value="D-AMINOACYL-TRNA DEACYLASE"/>
    <property type="match status" value="1"/>
</dbReference>
<reference evidence="2" key="1">
    <citation type="journal article" date="2019" name="Int. J. Syst. Evol. Microbiol.">
        <title>The Global Catalogue of Microorganisms (GCM) 10K type strain sequencing project: providing services to taxonomists for standard genome sequencing and annotation.</title>
        <authorList>
            <consortium name="The Broad Institute Genomics Platform"/>
            <consortium name="The Broad Institute Genome Sequencing Center for Infectious Disease"/>
            <person name="Wu L."/>
            <person name="Ma J."/>
        </authorList>
    </citation>
    <scope>NUCLEOTIDE SEQUENCE [LARGE SCALE GENOMIC DNA]</scope>
    <source>
        <strain evidence="2">KCTC 23299</strain>
    </source>
</reference>
<keyword evidence="1" id="KW-0378">Hydrolase</keyword>
<dbReference type="Pfam" id="PF01026">
    <property type="entry name" value="TatD_DNase"/>
    <property type="match status" value="1"/>
</dbReference>
<sequence length="232" mass="26941">MRYRFCIPAQKQYIATMYYNIHTHNNITEQEVVQVYNQYSRFNAPQVSGLYTAGLHPWYLSAQTREQELQELEQLITDDKLLAIGECGLDKITHTDWDLQKEVFKQQILLAQQYRKPLVIHCVKAFTETLQLLKTITVPVIFHGINNKLSTIEPVIKAGHYLSFGKHLLQPNLSVRESFLATPLTQLFLETDDADTSIRDVYKSAAKIRNIDEKEILLQLEANFNKVFHGRF</sequence>
<dbReference type="Proteomes" id="UP001597511">
    <property type="component" value="Unassembled WGS sequence"/>
</dbReference>
<proteinExistence type="predicted"/>
<dbReference type="Gene3D" id="3.20.20.140">
    <property type="entry name" value="Metal-dependent hydrolases"/>
    <property type="match status" value="1"/>
</dbReference>
<accession>A0ABW6A7L8</accession>
<dbReference type="InterPro" id="IPR032466">
    <property type="entry name" value="Metal_Hydrolase"/>
</dbReference>
<protein>
    <submittedName>
        <fullName evidence="1">TatD family hydrolase</fullName>
    </submittedName>
</protein>
<evidence type="ECO:0000313" key="1">
    <source>
        <dbReference type="EMBL" id="MFD2920455.1"/>
    </source>
</evidence>
<dbReference type="GO" id="GO:0016787">
    <property type="term" value="F:hydrolase activity"/>
    <property type="evidence" value="ECO:0007669"/>
    <property type="project" value="UniProtKB-KW"/>
</dbReference>
<name>A0ABW6A7L8_9BACT</name>
<dbReference type="EMBL" id="JBHUOZ010000003">
    <property type="protein sequence ID" value="MFD2920455.1"/>
    <property type="molecule type" value="Genomic_DNA"/>
</dbReference>
<comment type="caution">
    <text evidence="1">The sequence shown here is derived from an EMBL/GenBank/DDBJ whole genome shotgun (WGS) entry which is preliminary data.</text>
</comment>
<gene>
    <name evidence="1" type="ORF">ACFS6H_12080</name>
</gene>
<dbReference type="InterPro" id="IPR001130">
    <property type="entry name" value="TatD-like"/>
</dbReference>
<keyword evidence="2" id="KW-1185">Reference proteome</keyword>